<feature type="compositionally biased region" description="Low complexity" evidence="1">
    <location>
        <begin position="1"/>
        <end position="33"/>
    </location>
</feature>
<feature type="region of interest" description="Disordered" evidence="1">
    <location>
        <begin position="1"/>
        <end position="60"/>
    </location>
</feature>
<evidence type="ECO:0000256" key="1">
    <source>
        <dbReference type="SAM" id="MobiDB-lite"/>
    </source>
</evidence>
<dbReference type="RefSeq" id="WP_149672841.1">
    <property type="nucleotide sequence ID" value="NZ_VTUZ01000020.1"/>
</dbReference>
<evidence type="ECO:0000313" key="3">
    <source>
        <dbReference type="EMBL" id="KAA1006190.1"/>
    </source>
</evidence>
<evidence type="ECO:0000259" key="2">
    <source>
        <dbReference type="SMART" id="SM00528"/>
    </source>
</evidence>
<dbReference type="EMBL" id="VTUZ01000020">
    <property type="protein sequence ID" value="KAA1006190.1"/>
    <property type="molecule type" value="Genomic_DNA"/>
</dbReference>
<name>A0A5B0GTI5_9BURK</name>
<accession>A0A5B0GTI5</accession>
<dbReference type="Proteomes" id="UP000325273">
    <property type="component" value="Unassembled WGS sequence"/>
</dbReference>
<reference evidence="3 4" key="1">
    <citation type="submission" date="2019-08" db="EMBL/GenBank/DDBJ databases">
        <title>Paraburkholderia sp. DCY113.</title>
        <authorList>
            <person name="Kang J."/>
        </authorList>
    </citation>
    <scope>NUCLEOTIDE SEQUENCE [LARGE SCALE GENOMIC DNA]</scope>
    <source>
        <strain evidence="3 4">DCY113</strain>
    </source>
</reference>
<gene>
    <name evidence="3" type="ORF">FVF58_26770</name>
</gene>
<evidence type="ECO:0000313" key="4">
    <source>
        <dbReference type="Proteomes" id="UP000325273"/>
    </source>
</evidence>
<sequence>MQAALKATGAANAGVVSKAKTAANKTAKAVGATSGKGQRKGPQPSLYLDPKTGATWSGRGRAPAWLASAKDRTKFLIDGASAAADVSASTETKPSTKKAVAKKAVVNKVAATKTAPTKKVAVKRVVARKAVSAKVPAKKRPTRKAPRKSAAVPAPVATVESGAELTT</sequence>
<organism evidence="3 4">
    <name type="scientific">Paraburkholderia panacisoli</name>
    <dbReference type="NCBI Taxonomy" id="2603818"/>
    <lineage>
        <taxon>Bacteria</taxon>
        <taxon>Pseudomonadati</taxon>
        <taxon>Pseudomonadota</taxon>
        <taxon>Betaproteobacteria</taxon>
        <taxon>Burkholderiales</taxon>
        <taxon>Burkholderiaceae</taxon>
        <taxon>Paraburkholderia</taxon>
    </lineage>
</organism>
<comment type="caution">
    <text evidence="3">The sequence shown here is derived from an EMBL/GenBank/DDBJ whole genome shotgun (WGS) entry which is preliminary data.</text>
</comment>
<dbReference type="AlphaFoldDB" id="A0A5B0GTI5"/>
<feature type="domain" description="DNA-binding protein H-NS-like C-terminal" evidence="2">
    <location>
        <begin position="37"/>
        <end position="77"/>
    </location>
</feature>
<keyword evidence="4" id="KW-1185">Reference proteome</keyword>
<feature type="compositionally biased region" description="Basic residues" evidence="1">
    <location>
        <begin position="136"/>
        <end position="147"/>
    </location>
</feature>
<dbReference type="Gene3D" id="4.10.430.30">
    <property type="match status" value="1"/>
</dbReference>
<dbReference type="InterPro" id="IPR027444">
    <property type="entry name" value="H-NS_C_dom"/>
</dbReference>
<proteinExistence type="predicted"/>
<dbReference type="SMART" id="SM00528">
    <property type="entry name" value="HNS"/>
    <property type="match status" value="1"/>
</dbReference>
<feature type="region of interest" description="Disordered" evidence="1">
    <location>
        <begin position="129"/>
        <end position="167"/>
    </location>
</feature>
<dbReference type="Pfam" id="PF00816">
    <property type="entry name" value="Histone_HNS"/>
    <property type="match status" value="1"/>
</dbReference>
<protein>
    <submittedName>
        <fullName evidence="3">H-NS histone family protein</fullName>
    </submittedName>
</protein>
<dbReference type="SUPFAM" id="SSF81273">
    <property type="entry name" value="H-NS histone-like proteins"/>
    <property type="match status" value="1"/>
</dbReference>
<dbReference type="GO" id="GO:0003677">
    <property type="term" value="F:DNA binding"/>
    <property type="evidence" value="ECO:0007669"/>
    <property type="project" value="InterPro"/>
</dbReference>